<evidence type="ECO:0000313" key="6">
    <source>
        <dbReference type="Proteomes" id="UP000245362"/>
    </source>
</evidence>
<feature type="compositionally biased region" description="Polar residues" evidence="3">
    <location>
        <begin position="433"/>
        <end position="445"/>
    </location>
</feature>
<dbReference type="GO" id="GO:1990281">
    <property type="term" value="C:efflux pump complex"/>
    <property type="evidence" value="ECO:0007669"/>
    <property type="project" value="TreeGrafter"/>
</dbReference>
<dbReference type="RefSeq" id="WP_109319983.1">
    <property type="nucleotide sequence ID" value="NZ_QFWT01000005.1"/>
</dbReference>
<feature type="domain" description="Multidrug resistance protein MdtA-like barrel-sandwich hybrid" evidence="4">
    <location>
        <begin position="75"/>
        <end position="247"/>
    </location>
</feature>
<comment type="caution">
    <text evidence="5">The sequence shown here is derived from an EMBL/GenBank/DDBJ whole genome shotgun (WGS) entry which is preliminary data.</text>
</comment>
<accession>A0A2U3B9B8</accession>
<organism evidence="5 6">
    <name type="scientific">Vibrio albus</name>
    <dbReference type="NCBI Taxonomy" id="2200953"/>
    <lineage>
        <taxon>Bacteria</taxon>
        <taxon>Pseudomonadati</taxon>
        <taxon>Pseudomonadota</taxon>
        <taxon>Gammaproteobacteria</taxon>
        <taxon>Vibrionales</taxon>
        <taxon>Vibrionaceae</taxon>
        <taxon>Vibrio</taxon>
    </lineage>
</organism>
<comment type="similarity">
    <text evidence="1">Belongs to the membrane fusion protein (MFP) (TC 8.A.1) family.</text>
</comment>
<evidence type="ECO:0000256" key="1">
    <source>
        <dbReference type="ARBA" id="ARBA00009477"/>
    </source>
</evidence>
<sequence length="445" mass="49653">MKNKWFRLFVRGVLPLLLLAGAGVFVQQMMQSKPEVAKEAEEKSYKVNVFEVAHGNYHPEVELFGKVAAPRRHLISSEISGRLLSVDVKEGQRVLEKQALLNIDPYQARQNLDCKQLEIDAVHADIRQAQQEDKQDRKEMEVLKRILASKQKQLDAFRHMNKLKLLSDEALEQKFQDSANQELTLQRLAAKIENHEARLDRLQVKLKLGQTEVVRLKRNLASTLVTAPFTGQLVGTLPQPGQNVSVGMRLLELLDTGHKEVQTQLPARIYSKLLSPNGEVLPAQGYIQVGEQHLRLELVRLAGELTAGSAGRTAYFRVLDQPELVLAGQAVRLKLQLPSLAQVVALPRSALFDETRVYLINEDSRELKKLTVEVLGAHQADVETPTVLVRGQGLNDGQRLLNTRIANVTSGMKVAIEGEEPEATEPEIKSESAEQGATPQQETQA</sequence>
<evidence type="ECO:0000259" key="4">
    <source>
        <dbReference type="Pfam" id="PF25917"/>
    </source>
</evidence>
<dbReference type="SUPFAM" id="SSF111369">
    <property type="entry name" value="HlyD-like secretion proteins"/>
    <property type="match status" value="1"/>
</dbReference>
<feature type="coiled-coil region" evidence="2">
    <location>
        <begin position="178"/>
        <end position="219"/>
    </location>
</feature>
<dbReference type="Proteomes" id="UP000245362">
    <property type="component" value="Unassembled WGS sequence"/>
</dbReference>
<feature type="region of interest" description="Disordered" evidence="3">
    <location>
        <begin position="416"/>
        <end position="445"/>
    </location>
</feature>
<dbReference type="OrthoDB" id="8524475at2"/>
<evidence type="ECO:0000313" key="5">
    <source>
        <dbReference type="EMBL" id="PWI33399.1"/>
    </source>
</evidence>
<dbReference type="EMBL" id="QFWT01000005">
    <property type="protein sequence ID" value="PWI33399.1"/>
    <property type="molecule type" value="Genomic_DNA"/>
</dbReference>
<feature type="coiled-coil region" evidence="2">
    <location>
        <begin position="112"/>
        <end position="146"/>
    </location>
</feature>
<name>A0A2U3B9B8_9VIBR</name>
<reference evidence="5 6" key="1">
    <citation type="submission" date="2018-05" db="EMBL/GenBank/DDBJ databases">
        <title>Vibrio limimaris sp. nov., isolated from marine sediment.</title>
        <authorList>
            <person name="Li C.-M."/>
        </authorList>
    </citation>
    <scope>NUCLEOTIDE SEQUENCE [LARGE SCALE GENOMIC DNA]</scope>
    <source>
        <strain evidence="5 6">E4404</strain>
    </source>
</reference>
<dbReference type="Pfam" id="PF25917">
    <property type="entry name" value="BSH_RND"/>
    <property type="match status" value="1"/>
</dbReference>
<dbReference type="PANTHER" id="PTHR30469:SF15">
    <property type="entry name" value="HLYD FAMILY OF SECRETION PROTEINS"/>
    <property type="match status" value="1"/>
</dbReference>
<dbReference type="Gene3D" id="2.40.30.170">
    <property type="match status" value="1"/>
</dbReference>
<evidence type="ECO:0000256" key="3">
    <source>
        <dbReference type="SAM" id="MobiDB-lite"/>
    </source>
</evidence>
<protein>
    <recommendedName>
        <fullName evidence="4">Multidrug resistance protein MdtA-like barrel-sandwich hybrid domain-containing protein</fullName>
    </recommendedName>
</protein>
<dbReference type="AlphaFoldDB" id="A0A2U3B9B8"/>
<proteinExistence type="inferred from homology"/>
<dbReference type="Gene3D" id="1.10.287.470">
    <property type="entry name" value="Helix hairpin bin"/>
    <property type="match status" value="1"/>
</dbReference>
<dbReference type="PANTHER" id="PTHR30469">
    <property type="entry name" value="MULTIDRUG RESISTANCE PROTEIN MDTA"/>
    <property type="match status" value="1"/>
</dbReference>
<dbReference type="GO" id="GO:0015562">
    <property type="term" value="F:efflux transmembrane transporter activity"/>
    <property type="evidence" value="ECO:0007669"/>
    <property type="project" value="TreeGrafter"/>
</dbReference>
<keyword evidence="6" id="KW-1185">Reference proteome</keyword>
<dbReference type="Gene3D" id="2.40.50.100">
    <property type="match status" value="1"/>
</dbReference>
<gene>
    <name evidence="5" type="ORF">DI392_11140</name>
</gene>
<dbReference type="InterPro" id="IPR058625">
    <property type="entry name" value="MdtA-like_BSH"/>
</dbReference>
<keyword evidence="2" id="KW-0175">Coiled coil</keyword>
<evidence type="ECO:0000256" key="2">
    <source>
        <dbReference type="SAM" id="Coils"/>
    </source>
</evidence>